<evidence type="ECO:0000256" key="6">
    <source>
        <dbReference type="ARBA" id="ARBA00022692"/>
    </source>
</evidence>
<keyword evidence="16" id="KW-1185">Reference proteome</keyword>
<feature type="transmembrane region" description="Helical" evidence="14">
    <location>
        <begin position="46"/>
        <end position="67"/>
    </location>
</feature>
<evidence type="ECO:0000313" key="16">
    <source>
        <dbReference type="Proteomes" id="UP000711178"/>
    </source>
</evidence>
<evidence type="ECO:0000256" key="9">
    <source>
        <dbReference type="ARBA" id="ARBA00034237"/>
    </source>
</evidence>
<dbReference type="EMBL" id="JAHDTB010000008">
    <property type="protein sequence ID" value="MBW8288169.1"/>
    <property type="molecule type" value="Genomic_DNA"/>
</dbReference>
<proteinExistence type="inferred from homology"/>
<organism evidence="15 16">
    <name type="scientific">Chromobacterium subtsugae</name>
    <dbReference type="NCBI Taxonomy" id="251747"/>
    <lineage>
        <taxon>Bacteria</taxon>
        <taxon>Pseudomonadati</taxon>
        <taxon>Pseudomonadota</taxon>
        <taxon>Betaproteobacteria</taxon>
        <taxon>Neisseriales</taxon>
        <taxon>Chromobacteriaceae</taxon>
        <taxon>Chromobacterium</taxon>
    </lineage>
</organism>
<comment type="similarity">
    <text evidence="2 13">Belongs to the DcuA/DcuB transporter (TC 2.A.13.1) family.</text>
</comment>
<comment type="catalytic activity">
    <reaction evidence="10">
        <text>(S)-malate(in) + succinate(out) = (S)-malate(out) + succinate(in)</text>
        <dbReference type="Rhea" id="RHEA:29327"/>
        <dbReference type="ChEBI" id="CHEBI:15589"/>
        <dbReference type="ChEBI" id="CHEBI:30031"/>
    </reaction>
    <physiologicalReaction direction="right-to-left" evidence="10">
        <dbReference type="Rhea" id="RHEA:29329"/>
    </physiologicalReaction>
</comment>
<dbReference type="PANTHER" id="PTHR36106">
    <property type="entry name" value="ANAEROBIC C4-DICARBOXYLATE TRANSPORTER DCUB"/>
    <property type="match status" value="1"/>
</dbReference>
<dbReference type="NCBIfam" id="NF009136">
    <property type="entry name" value="PRK12489.1"/>
    <property type="match status" value="1"/>
</dbReference>
<comment type="catalytic activity">
    <reaction evidence="9">
        <text>L-aspartate(in) + succinate(out) = L-aspartate(out) + succinate(in)</text>
        <dbReference type="Rhea" id="RHEA:29343"/>
        <dbReference type="ChEBI" id="CHEBI:29991"/>
        <dbReference type="ChEBI" id="CHEBI:30031"/>
    </reaction>
    <physiologicalReaction direction="right-to-left" evidence="9">
        <dbReference type="Rhea" id="RHEA:29345"/>
    </physiologicalReaction>
</comment>
<keyword evidence="4 13" id="KW-1003">Cell membrane</keyword>
<evidence type="ECO:0000256" key="1">
    <source>
        <dbReference type="ARBA" id="ARBA00004429"/>
    </source>
</evidence>
<comment type="catalytic activity">
    <reaction evidence="12">
        <text>fumarate(in) + L-aspartate(out) = fumarate(out) + L-aspartate(in)</text>
        <dbReference type="Rhea" id="RHEA:72459"/>
        <dbReference type="ChEBI" id="CHEBI:29806"/>
        <dbReference type="ChEBI" id="CHEBI:29991"/>
    </reaction>
    <physiologicalReaction direction="left-to-right" evidence="12">
        <dbReference type="Rhea" id="RHEA:72460"/>
    </physiologicalReaction>
</comment>
<feature type="transmembrane region" description="Helical" evidence="14">
    <location>
        <begin position="228"/>
        <end position="247"/>
    </location>
</feature>
<dbReference type="NCBIfam" id="NF006927">
    <property type="entry name" value="PRK09412.1"/>
    <property type="match status" value="1"/>
</dbReference>
<dbReference type="NCBIfam" id="TIGR00770">
    <property type="entry name" value="Dcu"/>
    <property type="match status" value="1"/>
</dbReference>
<keyword evidence="8 13" id="KW-0472">Membrane</keyword>
<feature type="transmembrane region" description="Helical" evidence="14">
    <location>
        <begin position="292"/>
        <end position="309"/>
    </location>
</feature>
<evidence type="ECO:0000256" key="3">
    <source>
        <dbReference type="ARBA" id="ARBA00022448"/>
    </source>
</evidence>
<dbReference type="PANTHER" id="PTHR36106:SF2">
    <property type="entry name" value="C4-DICARBOXYLATE TRANSPORTER DCUA"/>
    <property type="match status" value="1"/>
</dbReference>
<feature type="transmembrane region" description="Helical" evidence="14">
    <location>
        <begin position="329"/>
        <end position="349"/>
    </location>
</feature>
<feature type="transmembrane region" description="Helical" evidence="14">
    <location>
        <begin position="6"/>
        <end position="39"/>
    </location>
</feature>
<evidence type="ECO:0000313" key="15">
    <source>
        <dbReference type="EMBL" id="MBW8288169.1"/>
    </source>
</evidence>
<evidence type="ECO:0000256" key="14">
    <source>
        <dbReference type="SAM" id="Phobius"/>
    </source>
</evidence>
<evidence type="ECO:0000256" key="7">
    <source>
        <dbReference type="ARBA" id="ARBA00022989"/>
    </source>
</evidence>
<keyword evidence="5 13" id="KW-0997">Cell inner membrane</keyword>
<evidence type="ECO:0000256" key="4">
    <source>
        <dbReference type="ARBA" id="ARBA00022475"/>
    </source>
</evidence>
<comment type="caution">
    <text evidence="15">The sequence shown here is derived from an EMBL/GenBank/DDBJ whole genome shotgun (WGS) entry which is preliminary data.</text>
</comment>
<comment type="function">
    <text evidence="13">Responsible for the transport of C4-dicarboxylates.</text>
</comment>
<evidence type="ECO:0000256" key="11">
    <source>
        <dbReference type="ARBA" id="ARBA00034287"/>
    </source>
</evidence>
<dbReference type="GeneID" id="89684712"/>
<gene>
    <name evidence="15" type="ORF">KIF53_11070</name>
</gene>
<keyword evidence="3 13" id="KW-0813">Transport</keyword>
<evidence type="ECO:0000256" key="10">
    <source>
        <dbReference type="ARBA" id="ARBA00034284"/>
    </source>
</evidence>
<comment type="catalytic activity">
    <reaction evidence="11">
        <text>fumarate(in) + succinate(out) = fumarate(out) + succinate(in)</text>
        <dbReference type="Rhea" id="RHEA:29323"/>
        <dbReference type="ChEBI" id="CHEBI:29806"/>
        <dbReference type="ChEBI" id="CHEBI:30031"/>
    </reaction>
    <physiologicalReaction direction="right-to-left" evidence="11">
        <dbReference type="Rhea" id="RHEA:29325"/>
    </physiologicalReaction>
</comment>
<name>A0ABS7FDL1_9NEIS</name>
<sequence length="438" mass="45737">MVYLQLLVVLGAIFLGVRMGGIGLGVTGGAGLFILTFVFGLKPGHAPIDVILIIISVITASAALQSARGLDYMVGIAARFLRRNPRHIVLLAPLVGWLSTFLAGTGFIALALMPIVVEVAEKTGIRPERPLAGLTVASQNAIVACPVSAATVALATVLAPHGVALTDIIMISIPATLIGALAGSLVMLRYGRDLADDPVYRHRLASGGIARPQAAGVQALPRTAAWSVYGFLFTVALIVLLAAMPQLRPAWQGAKGLEPVAMVDVIQMCMLSYSALAVLLCKADLQAMVSGSMFRSGAVAAVTILGAAWMSDTFIQANLPLFQHNIVSIIHQAPWLFAFAVFTMAVILFSQGATTKVMMPLGVSLGLAAPTLIAIFPAVVGVYVLPSYPSLIAAVEMDYTGSTRIGRWVFNHSFILPGLATTAASIAAGFALMALRGV</sequence>
<keyword evidence="6 14" id="KW-0812">Transmembrane</keyword>
<accession>A0ABS7FDL1</accession>
<feature type="transmembrane region" description="Helical" evidence="14">
    <location>
        <begin position="414"/>
        <end position="435"/>
    </location>
</feature>
<dbReference type="Proteomes" id="UP000711178">
    <property type="component" value="Unassembled WGS sequence"/>
</dbReference>
<dbReference type="InterPro" id="IPR004668">
    <property type="entry name" value="Anaer_Dcu_memb_transpt"/>
</dbReference>
<feature type="transmembrane region" description="Helical" evidence="14">
    <location>
        <begin position="87"/>
        <end position="120"/>
    </location>
</feature>
<reference evidence="15 16" key="1">
    <citation type="submission" date="2021-05" db="EMBL/GenBank/DDBJ databases">
        <title>Draft Whole Genome Sequencing Of Biosensor Chromobacterium violaceum Strain CV026 Reveals A Regulatory RNA In Chromobacterium violaceum Phenotype Regulatory Network.</title>
        <authorList>
            <person name="Hong K.W."/>
            <person name="Chan K.G."/>
            <person name="Chang C.-Y."/>
        </authorList>
    </citation>
    <scope>NUCLEOTIDE SEQUENCE [LARGE SCALE GENOMIC DNA]</scope>
    <source>
        <strain evidence="15 16">ATCC 31532</strain>
    </source>
</reference>
<protein>
    <recommendedName>
        <fullName evidence="13">C4-dicarboxylate transporter</fullName>
    </recommendedName>
</protein>
<comment type="subcellular location">
    <subcellularLocation>
        <location evidence="1 13">Cell inner membrane</location>
        <topology evidence="1 13">Multi-pass membrane protein</topology>
    </subcellularLocation>
</comment>
<feature type="transmembrane region" description="Helical" evidence="14">
    <location>
        <begin position="259"/>
        <end position="280"/>
    </location>
</feature>
<evidence type="ECO:0000256" key="5">
    <source>
        <dbReference type="ARBA" id="ARBA00022519"/>
    </source>
</evidence>
<feature type="transmembrane region" description="Helical" evidence="14">
    <location>
        <begin position="168"/>
        <end position="188"/>
    </location>
</feature>
<evidence type="ECO:0000256" key="12">
    <source>
        <dbReference type="ARBA" id="ARBA00036117"/>
    </source>
</evidence>
<evidence type="ECO:0000256" key="13">
    <source>
        <dbReference type="PIRNR" id="PIRNR004539"/>
    </source>
</evidence>
<dbReference type="PIRSF" id="PIRSF004539">
    <property type="entry name" value="C4-dicrbxl_trns"/>
    <property type="match status" value="1"/>
</dbReference>
<feature type="transmembrane region" description="Helical" evidence="14">
    <location>
        <begin position="361"/>
        <end position="385"/>
    </location>
</feature>
<dbReference type="RefSeq" id="WP_043576458.1">
    <property type="nucleotide sequence ID" value="NZ_CP142381.1"/>
</dbReference>
<keyword evidence="7 14" id="KW-1133">Transmembrane helix</keyword>
<dbReference type="Pfam" id="PF03605">
    <property type="entry name" value="DcuA_DcuB"/>
    <property type="match status" value="1"/>
</dbReference>
<evidence type="ECO:0000256" key="8">
    <source>
        <dbReference type="ARBA" id="ARBA00023136"/>
    </source>
</evidence>
<evidence type="ECO:0000256" key="2">
    <source>
        <dbReference type="ARBA" id="ARBA00006413"/>
    </source>
</evidence>